<dbReference type="Pfam" id="PF00005">
    <property type="entry name" value="ABC_tran"/>
    <property type="match status" value="2"/>
</dbReference>
<dbReference type="PROSITE" id="PS00211">
    <property type="entry name" value="ABC_TRANSPORTER_1"/>
    <property type="match status" value="1"/>
</dbReference>
<evidence type="ECO:0000256" key="4">
    <source>
        <dbReference type="ARBA" id="ARBA00022737"/>
    </source>
</evidence>
<keyword evidence="6 10" id="KW-0067">ATP-binding</keyword>
<dbReference type="SMART" id="SM00382">
    <property type="entry name" value="AAA"/>
    <property type="match status" value="2"/>
</dbReference>
<comment type="caution">
    <text evidence="10">The sequence shown here is derived from an EMBL/GenBank/DDBJ whole genome shotgun (WGS) entry which is preliminary data.</text>
</comment>
<dbReference type="SUPFAM" id="SSF52540">
    <property type="entry name" value="P-loop containing nucleoside triphosphate hydrolases"/>
    <property type="match status" value="2"/>
</dbReference>
<evidence type="ECO:0000256" key="6">
    <source>
        <dbReference type="ARBA" id="ARBA00022840"/>
    </source>
</evidence>
<dbReference type="GO" id="GO:0005524">
    <property type="term" value="F:ATP binding"/>
    <property type="evidence" value="ECO:0007669"/>
    <property type="project" value="UniProtKB-KW"/>
</dbReference>
<keyword evidence="4" id="KW-0677">Repeat</keyword>
<evidence type="ECO:0000313" key="10">
    <source>
        <dbReference type="EMBL" id="MBC8577581.1"/>
    </source>
</evidence>
<keyword evidence="8" id="KW-0472">Membrane</keyword>
<dbReference type="EMBL" id="JACRTB010000037">
    <property type="protein sequence ID" value="MBC8577581.1"/>
    <property type="molecule type" value="Genomic_DNA"/>
</dbReference>
<evidence type="ECO:0000256" key="3">
    <source>
        <dbReference type="ARBA" id="ARBA00022597"/>
    </source>
</evidence>
<dbReference type="Gene3D" id="3.40.50.300">
    <property type="entry name" value="P-loop containing nucleotide triphosphate hydrolases"/>
    <property type="match status" value="2"/>
</dbReference>
<dbReference type="CDD" id="cd03216">
    <property type="entry name" value="ABC_Carb_Monos_I"/>
    <property type="match status" value="1"/>
</dbReference>
<keyword evidence="5" id="KW-0547">Nucleotide-binding</keyword>
<feature type="domain" description="ABC transporter" evidence="9">
    <location>
        <begin position="7"/>
        <end position="244"/>
    </location>
</feature>
<dbReference type="InterPro" id="IPR027417">
    <property type="entry name" value="P-loop_NTPase"/>
</dbReference>
<reference evidence="10 11" key="1">
    <citation type="submission" date="2020-08" db="EMBL/GenBank/DDBJ databases">
        <title>Genome public.</title>
        <authorList>
            <person name="Liu C."/>
            <person name="Sun Q."/>
        </authorList>
    </citation>
    <scope>NUCLEOTIDE SEQUENCE [LARGE SCALE GENOMIC DNA]</scope>
    <source>
        <strain evidence="10 11">BX1</strain>
    </source>
</reference>
<dbReference type="RefSeq" id="WP_262400973.1">
    <property type="nucleotide sequence ID" value="NZ_JACRTB010000037.1"/>
</dbReference>
<dbReference type="InterPro" id="IPR050107">
    <property type="entry name" value="ABC_carbohydrate_import_ATPase"/>
</dbReference>
<dbReference type="InterPro" id="IPR003593">
    <property type="entry name" value="AAA+_ATPase"/>
</dbReference>
<organism evidence="10 11">
    <name type="scientific">Yanshouia hominis</name>
    <dbReference type="NCBI Taxonomy" id="2763673"/>
    <lineage>
        <taxon>Bacteria</taxon>
        <taxon>Bacillati</taxon>
        <taxon>Bacillota</taxon>
        <taxon>Clostridia</taxon>
        <taxon>Eubacteriales</taxon>
        <taxon>Oscillospiraceae</taxon>
        <taxon>Yanshouia</taxon>
    </lineage>
</organism>
<evidence type="ECO:0000256" key="7">
    <source>
        <dbReference type="ARBA" id="ARBA00022967"/>
    </source>
</evidence>
<dbReference type="InterPro" id="IPR017871">
    <property type="entry name" value="ABC_transporter-like_CS"/>
</dbReference>
<dbReference type="Proteomes" id="UP000658131">
    <property type="component" value="Unassembled WGS sequence"/>
</dbReference>
<sequence>MVNKEILRLENITKEFPGVKALDGVSLQLCAGECHALIGENGAGKSTLMKIVSGLYQPTSGKIIYEGRETAIKNEKHAIDLGIAIVAQELNPIPVLTIADNIFMGHYPKGYMPGFIDQQKINKITQQYLDEFQMPFKPTTKLSKLSVSQMQMVEIMKALDRKAKVIILDEPSSAITDKETELLFSHIERLKRDGISIVYISHKMDEIFRIADRITVIRDGRWVSTKNASETDINAVIAEMVGRSMGDYIQRGEKNIRNEVALEVKNLSHNTLFKNVSFHVNKGEILGIAGLMGAGRTEVVSSIFGMYGRQSVSGDIYLHGEKVNINMPRDAIKRGLVMISEDRRNVGIIPRLTIRHNIGLPNMDMFAKHFLVNTKTEKESAESSSKKMRVKANSIDVLVSKLSGGNQQKVVLAKWLVRDISVLIMDEPTRGIDVGAKSEIYNIMSELAREGMAIIMISSELPEVVGMSDRVYVMGEGEIRGELVGEQITQENIMRMAV</sequence>
<accession>A0ABR7NME6</accession>
<keyword evidence="1" id="KW-0813">Transport</keyword>
<evidence type="ECO:0000259" key="9">
    <source>
        <dbReference type="PROSITE" id="PS50893"/>
    </source>
</evidence>
<gene>
    <name evidence="10" type="ORF">H8717_14365</name>
</gene>
<name>A0ABR7NME6_9FIRM</name>
<dbReference type="InterPro" id="IPR003439">
    <property type="entry name" value="ABC_transporter-like_ATP-bd"/>
</dbReference>
<feature type="domain" description="ABC transporter" evidence="9">
    <location>
        <begin position="256"/>
        <end position="498"/>
    </location>
</feature>
<protein>
    <submittedName>
        <fullName evidence="10">Sugar ABC transporter ATP-binding protein</fullName>
    </submittedName>
</protein>
<dbReference type="CDD" id="cd03215">
    <property type="entry name" value="ABC_Carb_Monos_II"/>
    <property type="match status" value="1"/>
</dbReference>
<evidence type="ECO:0000256" key="2">
    <source>
        <dbReference type="ARBA" id="ARBA00022475"/>
    </source>
</evidence>
<evidence type="ECO:0000256" key="8">
    <source>
        <dbReference type="ARBA" id="ARBA00023136"/>
    </source>
</evidence>
<keyword evidence="7" id="KW-1278">Translocase</keyword>
<dbReference type="PANTHER" id="PTHR43790:SF3">
    <property type="entry name" value="D-ALLOSE IMPORT ATP-BINDING PROTEIN ALSA-RELATED"/>
    <property type="match status" value="1"/>
</dbReference>
<evidence type="ECO:0000313" key="11">
    <source>
        <dbReference type="Proteomes" id="UP000658131"/>
    </source>
</evidence>
<keyword evidence="11" id="KW-1185">Reference proteome</keyword>
<proteinExistence type="predicted"/>
<keyword evidence="2" id="KW-1003">Cell membrane</keyword>
<dbReference type="PROSITE" id="PS50893">
    <property type="entry name" value="ABC_TRANSPORTER_2"/>
    <property type="match status" value="2"/>
</dbReference>
<evidence type="ECO:0000256" key="5">
    <source>
        <dbReference type="ARBA" id="ARBA00022741"/>
    </source>
</evidence>
<evidence type="ECO:0000256" key="1">
    <source>
        <dbReference type="ARBA" id="ARBA00022448"/>
    </source>
</evidence>
<dbReference type="PANTHER" id="PTHR43790">
    <property type="entry name" value="CARBOHYDRATE TRANSPORT ATP-BINDING PROTEIN MG119-RELATED"/>
    <property type="match status" value="1"/>
</dbReference>
<keyword evidence="3" id="KW-0762">Sugar transport</keyword>